<reference evidence="10" key="1">
    <citation type="submission" date="2020-08" db="EMBL/GenBank/DDBJ databases">
        <title>Genome sequencing and assembly of the red palm weevil Rhynchophorus ferrugineus.</title>
        <authorList>
            <person name="Dias G.B."/>
            <person name="Bergman C.M."/>
            <person name="Manee M."/>
        </authorList>
    </citation>
    <scope>NUCLEOTIDE SEQUENCE</scope>
    <source>
        <strain evidence="10">AA-2017</strain>
        <tissue evidence="10">Whole larva</tissue>
    </source>
</reference>
<evidence type="ECO:0000313" key="10">
    <source>
        <dbReference type="EMBL" id="KAF7266276.1"/>
    </source>
</evidence>
<dbReference type="GO" id="GO:0005871">
    <property type="term" value="C:kinesin complex"/>
    <property type="evidence" value="ECO:0007669"/>
    <property type="project" value="TreeGrafter"/>
</dbReference>
<keyword evidence="6" id="KW-0206">Cytoskeleton</keyword>
<dbReference type="GO" id="GO:0005874">
    <property type="term" value="C:microtubule"/>
    <property type="evidence" value="ECO:0007669"/>
    <property type="project" value="UniProtKB-KW"/>
</dbReference>
<dbReference type="InterPro" id="IPR027640">
    <property type="entry name" value="Kinesin-like_fam"/>
</dbReference>
<evidence type="ECO:0000256" key="2">
    <source>
        <dbReference type="ARBA" id="ARBA00022701"/>
    </source>
</evidence>
<dbReference type="GO" id="GO:0008017">
    <property type="term" value="F:microtubule binding"/>
    <property type="evidence" value="ECO:0007669"/>
    <property type="project" value="InterPro"/>
</dbReference>
<keyword evidence="4" id="KW-0067">ATP-binding</keyword>
<keyword evidence="5" id="KW-0505">Motor protein</keyword>
<accession>A0A834LZI1</accession>
<dbReference type="Pfam" id="PF00225">
    <property type="entry name" value="Kinesin"/>
    <property type="match status" value="1"/>
</dbReference>
<comment type="subcellular location">
    <subcellularLocation>
        <location evidence="1">Cytoplasm</location>
        <location evidence="1">Cytoskeleton</location>
    </subcellularLocation>
</comment>
<dbReference type="PRINTS" id="PR00380">
    <property type="entry name" value="KINESINHEAVY"/>
</dbReference>
<protein>
    <recommendedName>
        <fullName evidence="9">Kinesin motor domain-containing protein</fullName>
    </recommendedName>
</protein>
<keyword evidence="6" id="KW-0963">Cytoplasm</keyword>
<dbReference type="SUPFAM" id="SSF52540">
    <property type="entry name" value="P-loop containing nucleoside triphosphate hydrolases"/>
    <property type="match status" value="1"/>
</dbReference>
<dbReference type="GO" id="GO:0003777">
    <property type="term" value="F:microtubule motor activity"/>
    <property type="evidence" value="ECO:0007669"/>
    <property type="project" value="InterPro"/>
</dbReference>
<comment type="caution">
    <text evidence="7">Lacks conserved residue(s) required for the propagation of feature annotation.</text>
</comment>
<dbReference type="GO" id="GO:0007018">
    <property type="term" value="P:microtubule-based movement"/>
    <property type="evidence" value="ECO:0007669"/>
    <property type="project" value="InterPro"/>
</dbReference>
<dbReference type="GO" id="GO:0005634">
    <property type="term" value="C:nucleus"/>
    <property type="evidence" value="ECO:0007669"/>
    <property type="project" value="TreeGrafter"/>
</dbReference>
<dbReference type="InterPro" id="IPR001752">
    <property type="entry name" value="Kinesin_motor_dom"/>
</dbReference>
<name>A0A834LZI1_RHYFE</name>
<evidence type="ECO:0000256" key="1">
    <source>
        <dbReference type="ARBA" id="ARBA00004245"/>
    </source>
</evidence>
<dbReference type="GO" id="GO:0005524">
    <property type="term" value="F:ATP binding"/>
    <property type="evidence" value="ECO:0007669"/>
    <property type="project" value="UniProtKB-KW"/>
</dbReference>
<dbReference type="AlphaFoldDB" id="A0A834LZI1"/>
<evidence type="ECO:0000259" key="9">
    <source>
        <dbReference type="PROSITE" id="PS50067"/>
    </source>
</evidence>
<evidence type="ECO:0000256" key="8">
    <source>
        <dbReference type="SAM" id="Coils"/>
    </source>
</evidence>
<feature type="coiled-coil region" evidence="8">
    <location>
        <begin position="426"/>
        <end position="467"/>
    </location>
</feature>
<dbReference type="PANTHER" id="PTHR24115:SF1008">
    <property type="entry name" value="KINESIN-LIKE PROTEIN SUBITO"/>
    <property type="match status" value="1"/>
</dbReference>
<dbReference type="Gene3D" id="3.40.850.10">
    <property type="entry name" value="Kinesin motor domain"/>
    <property type="match status" value="1"/>
</dbReference>
<organism evidence="10 11">
    <name type="scientific">Rhynchophorus ferrugineus</name>
    <name type="common">Red palm weevil</name>
    <name type="synonym">Curculio ferrugineus</name>
    <dbReference type="NCBI Taxonomy" id="354439"/>
    <lineage>
        <taxon>Eukaryota</taxon>
        <taxon>Metazoa</taxon>
        <taxon>Ecdysozoa</taxon>
        <taxon>Arthropoda</taxon>
        <taxon>Hexapoda</taxon>
        <taxon>Insecta</taxon>
        <taxon>Pterygota</taxon>
        <taxon>Neoptera</taxon>
        <taxon>Endopterygota</taxon>
        <taxon>Coleoptera</taxon>
        <taxon>Polyphaga</taxon>
        <taxon>Cucujiformia</taxon>
        <taxon>Curculionidae</taxon>
        <taxon>Dryophthorinae</taxon>
        <taxon>Rhynchophorus</taxon>
    </lineage>
</organism>
<keyword evidence="11" id="KW-1185">Reference proteome</keyword>
<evidence type="ECO:0000313" key="11">
    <source>
        <dbReference type="Proteomes" id="UP000625711"/>
    </source>
</evidence>
<evidence type="ECO:0000256" key="3">
    <source>
        <dbReference type="ARBA" id="ARBA00022741"/>
    </source>
</evidence>
<proteinExistence type="inferred from homology"/>
<evidence type="ECO:0000256" key="6">
    <source>
        <dbReference type="ARBA" id="ARBA00023212"/>
    </source>
</evidence>
<keyword evidence="8" id="KW-0175">Coiled coil</keyword>
<dbReference type="SMART" id="SM00129">
    <property type="entry name" value="KISc"/>
    <property type="match status" value="1"/>
</dbReference>
<dbReference type="OrthoDB" id="123929at2759"/>
<comment type="similarity">
    <text evidence="7">Belongs to the TRAFAC class myosin-kinesin ATPase superfamily. Kinesin family.</text>
</comment>
<dbReference type="InterPro" id="IPR036961">
    <property type="entry name" value="Kinesin_motor_dom_sf"/>
</dbReference>
<keyword evidence="3" id="KW-0547">Nucleotide-binding</keyword>
<dbReference type="Proteomes" id="UP000625711">
    <property type="component" value="Unassembled WGS sequence"/>
</dbReference>
<comment type="caution">
    <text evidence="10">The sequence shown here is derived from an EMBL/GenBank/DDBJ whole genome shotgun (WGS) entry which is preliminary data.</text>
</comment>
<evidence type="ECO:0000256" key="7">
    <source>
        <dbReference type="PROSITE-ProRule" id="PRU00283"/>
    </source>
</evidence>
<gene>
    <name evidence="10" type="ORF">GWI33_020309</name>
</gene>
<dbReference type="PROSITE" id="PS50067">
    <property type="entry name" value="KINESIN_MOTOR_2"/>
    <property type="match status" value="1"/>
</dbReference>
<feature type="domain" description="Kinesin motor" evidence="9">
    <location>
        <begin position="12"/>
        <end position="397"/>
    </location>
</feature>
<evidence type="ECO:0000256" key="4">
    <source>
        <dbReference type="ARBA" id="ARBA00022840"/>
    </source>
</evidence>
<evidence type="ECO:0000256" key="5">
    <source>
        <dbReference type="ARBA" id="ARBA00023175"/>
    </source>
</evidence>
<dbReference type="GO" id="GO:0016887">
    <property type="term" value="F:ATP hydrolysis activity"/>
    <property type="evidence" value="ECO:0007669"/>
    <property type="project" value="TreeGrafter"/>
</dbReference>
<sequence length="614" mass="70647">MHNTDSTQMVHNIPVYLRIKGSVKISGLYKISDDTIVCNVPGGHVEQTKEKYLFSKIFKTESTQKIYDVIIKEEIVRFINGKNFTLIVYGSSGSGSSFTLYGTQKEPGIIPRSIVGLFRSLPPLQSQPHFKPLPDGQVLILHHNQKLLERQRISANLKYLRSRKTLAKGFRAMNNNISKDRSYTKPIGSIINVYITFCEIYNENIFDLFQPISVEGHSRQQLETKECEDNIYIKDLTSVYVSSALEVYELLEYGLQNRNDAIKAAYLESSKSHCLFTVKLIQGHRRKVISVSSFTFSHLEGPERLEKRFDEQYRLMEINCIKRSMSILKRCITMIRDGEKNKDNIKPLIKGSKISQLFQRALLRQEHIQLMVNINPASDMLSSTLRSLNFFAIAKGVVDRTTFDLPCCSRQLNFFDSSQPPKEETIKALKNECEMLSKKNNKNSDENKSLKEEIIKLRLQLSKEKSRCQQAVDEERKNINDSYGKIIGIKEQQIEILETNTKILFEEVLNLRQHILNNNQTQQSSNDFTCSSSPNQNVQYDRNCDSVITISDDETMKENFDEDNHAVNNENEDHINEGNISKYYRIPKVSEVELMDKNIDEGPSGSNNEHYCIK</sequence>
<keyword evidence="2" id="KW-0493">Microtubule</keyword>
<dbReference type="EMBL" id="JAACXV010014549">
    <property type="protein sequence ID" value="KAF7266276.1"/>
    <property type="molecule type" value="Genomic_DNA"/>
</dbReference>
<dbReference type="PANTHER" id="PTHR24115">
    <property type="entry name" value="KINESIN-RELATED"/>
    <property type="match status" value="1"/>
</dbReference>
<dbReference type="InterPro" id="IPR027417">
    <property type="entry name" value="P-loop_NTPase"/>
</dbReference>